<gene>
    <name evidence="5" type="primary">LOC120039049</name>
</gene>
<dbReference type="RefSeq" id="XP_038840503.1">
    <property type="nucleotide sequence ID" value="XM_038984575.1"/>
</dbReference>
<dbReference type="InterPro" id="IPR037162">
    <property type="entry name" value="TRPM_tetra_sf"/>
</dbReference>
<dbReference type="PANTHER" id="PTHR13800">
    <property type="entry name" value="TRANSIENT RECEPTOR POTENTIAL CATION CHANNEL, SUBFAMILY M, MEMBER 6"/>
    <property type="match status" value="1"/>
</dbReference>
<protein>
    <submittedName>
        <fullName evidence="5">Transient receptor potential cation channel subfamily M member 1</fullName>
    </submittedName>
</protein>
<dbReference type="InterPro" id="IPR050927">
    <property type="entry name" value="TRPM"/>
</dbReference>
<dbReference type="AlphaFoldDB" id="A0A8U0QCI6"/>
<feature type="region of interest" description="Disordered" evidence="2">
    <location>
        <begin position="224"/>
        <end position="246"/>
    </location>
</feature>
<feature type="compositionally biased region" description="Basic and acidic residues" evidence="2">
    <location>
        <begin position="449"/>
        <end position="460"/>
    </location>
</feature>
<feature type="region of interest" description="Disordered" evidence="2">
    <location>
        <begin position="421"/>
        <end position="532"/>
    </location>
</feature>
<evidence type="ECO:0000313" key="5">
    <source>
        <dbReference type="RefSeq" id="XP_038840503.1"/>
    </source>
</evidence>
<keyword evidence="5" id="KW-0675">Receptor</keyword>
<dbReference type="InterPro" id="IPR032415">
    <property type="entry name" value="TRPM_tetra"/>
</dbReference>
<dbReference type="GeneID" id="120039049"/>
<dbReference type="Gene3D" id="1.20.5.1010">
    <property type="entry name" value="TRPM, tetramerisation domain"/>
    <property type="match status" value="1"/>
</dbReference>
<name>A0A8U0QCI6_SALNM</name>
<feature type="region of interest" description="Disordered" evidence="2">
    <location>
        <begin position="261"/>
        <end position="303"/>
    </location>
</feature>
<organism evidence="4 5">
    <name type="scientific">Salvelinus namaycush</name>
    <name type="common">Lake trout</name>
    <name type="synonym">Salmo namaycush</name>
    <dbReference type="NCBI Taxonomy" id="8040"/>
    <lineage>
        <taxon>Eukaryota</taxon>
        <taxon>Metazoa</taxon>
        <taxon>Chordata</taxon>
        <taxon>Craniata</taxon>
        <taxon>Vertebrata</taxon>
        <taxon>Euteleostomi</taxon>
        <taxon>Actinopterygii</taxon>
        <taxon>Neopterygii</taxon>
        <taxon>Teleostei</taxon>
        <taxon>Protacanthopterygii</taxon>
        <taxon>Salmoniformes</taxon>
        <taxon>Salmonidae</taxon>
        <taxon>Salmoninae</taxon>
        <taxon>Salvelinus</taxon>
    </lineage>
</organism>
<dbReference type="Proteomes" id="UP000808372">
    <property type="component" value="Unplaced"/>
</dbReference>
<evidence type="ECO:0000313" key="4">
    <source>
        <dbReference type="Proteomes" id="UP000808372"/>
    </source>
</evidence>
<keyword evidence="4" id="KW-1185">Reference proteome</keyword>
<feature type="domain" description="TRPM tetramerisation" evidence="3">
    <location>
        <begin position="105"/>
        <end position="159"/>
    </location>
</feature>
<dbReference type="GO" id="GO:0005262">
    <property type="term" value="F:calcium channel activity"/>
    <property type="evidence" value="ECO:0007669"/>
    <property type="project" value="TreeGrafter"/>
</dbReference>
<evidence type="ECO:0000256" key="1">
    <source>
        <dbReference type="ARBA" id="ARBA00034269"/>
    </source>
</evidence>
<proteinExistence type="predicted"/>
<dbReference type="PANTHER" id="PTHR13800:SF13">
    <property type="entry name" value="TRANSIENT RECEPTOR POTENTIAL CATION CHANNEL SUBFAMILY M MEMBER 1"/>
    <property type="match status" value="1"/>
</dbReference>
<evidence type="ECO:0000259" key="3">
    <source>
        <dbReference type="Pfam" id="PF16519"/>
    </source>
</evidence>
<evidence type="ECO:0000256" key="2">
    <source>
        <dbReference type="SAM" id="MobiDB-lite"/>
    </source>
</evidence>
<dbReference type="GO" id="GO:0051262">
    <property type="term" value="P:protein tetramerization"/>
    <property type="evidence" value="ECO:0007669"/>
    <property type="project" value="InterPro"/>
</dbReference>
<dbReference type="KEGG" id="snh:120039049"/>
<sequence length="532" mass="59873">NTFLEVKSVSNQIWKFQRYQLIMKFHDRPLLPPPLIIFSHIYIVLKHVCRRCKRRTEGEQDDRDNKGLQLLLNAEELKVLYEFEEQCVEEYFREKEDEEQSSNNERIRVTSERVENMSMRLEEVNEREHSMKASLQTVDLRLGQLEEFSGRMMNALEKLAGVDHNDLVRTQSGVSSVCDPSSLLRHSSINSSDGYSLYRYHLEMGDDTRSEAGDIKSPERKVIHRKGSMRKVVERKGSMRETTTSTTASVKEYGATLDVLGSRERNHSSSRVSVCEGAKETPTQRPEAPTEPSPQPSPAASMDAALEKAGVTVEKIKLEAAISYPLERVRSLQYQSPETHSDCLTSRPRSRSTMVYNPADGGDEGATWATDVNNPLTGEQEMVTSRSPTMGHWGARFEYKVHPCPFGHMPKVSMEKLVPTTTDTKDEAEAKETTTDSEPQEPGKSQPESNKDGGEEKQEAEAEDPGGGLLLVAEDRMYPSLRSKSLNTNPRKVKARGDWAQRTKSASSVKDLTAMFGGPGETETEVETDKQY</sequence>
<dbReference type="Pfam" id="PF16519">
    <property type="entry name" value="TRPM_tetra"/>
    <property type="match status" value="1"/>
</dbReference>
<feature type="non-terminal residue" evidence="5">
    <location>
        <position position="1"/>
    </location>
</feature>
<feature type="compositionally biased region" description="Basic and acidic residues" evidence="2">
    <location>
        <begin position="423"/>
        <end position="434"/>
    </location>
</feature>
<dbReference type="GO" id="GO:0005886">
    <property type="term" value="C:plasma membrane"/>
    <property type="evidence" value="ECO:0007669"/>
    <property type="project" value="TreeGrafter"/>
</dbReference>
<accession>A0A8U0QCI6</accession>
<reference evidence="5" key="1">
    <citation type="submission" date="2025-08" db="UniProtKB">
        <authorList>
            <consortium name="RefSeq"/>
        </authorList>
    </citation>
    <scope>IDENTIFICATION</scope>
    <source>
        <tissue evidence="5">White muscle</tissue>
    </source>
</reference>
<comment type="catalytic activity">
    <reaction evidence="1">
        <text>Mg(2+)(in) = Mg(2+)(out)</text>
        <dbReference type="Rhea" id="RHEA:29827"/>
        <dbReference type="ChEBI" id="CHEBI:18420"/>
    </reaction>
</comment>